<dbReference type="PANTHER" id="PTHR42951">
    <property type="entry name" value="METALLO-BETA-LACTAMASE DOMAIN-CONTAINING"/>
    <property type="match status" value="1"/>
</dbReference>
<keyword evidence="4" id="KW-1185">Reference proteome</keyword>
<reference evidence="4" key="1">
    <citation type="journal article" date="2019" name="Int. J. Syst. Evol. Microbiol.">
        <title>The Global Catalogue of Microorganisms (GCM) 10K type strain sequencing project: providing services to taxonomists for standard genome sequencing and annotation.</title>
        <authorList>
            <consortium name="The Broad Institute Genomics Platform"/>
            <consortium name="The Broad Institute Genome Sequencing Center for Infectious Disease"/>
            <person name="Wu L."/>
            <person name="Ma J."/>
        </authorList>
    </citation>
    <scope>NUCLEOTIDE SEQUENCE [LARGE SCALE GENOMIC DNA]</scope>
    <source>
        <strain evidence="4">NBRC 108723</strain>
    </source>
</reference>
<dbReference type="SMART" id="SM00849">
    <property type="entry name" value="Lactamase_B"/>
    <property type="match status" value="1"/>
</dbReference>
<dbReference type="InterPro" id="IPR001279">
    <property type="entry name" value="Metallo-B-lactamas"/>
</dbReference>
<dbReference type="Gene3D" id="3.60.15.10">
    <property type="entry name" value="Ribonuclease Z/Hydroxyacylglutathione hydrolase-like"/>
    <property type="match status" value="1"/>
</dbReference>
<feature type="domain" description="Metallo-beta-lactamase" evidence="2">
    <location>
        <begin position="34"/>
        <end position="214"/>
    </location>
</feature>
<evidence type="ECO:0000313" key="4">
    <source>
        <dbReference type="Proteomes" id="UP001157138"/>
    </source>
</evidence>
<name>A0ABQ6EX85_9VIBR</name>
<evidence type="ECO:0000259" key="2">
    <source>
        <dbReference type="SMART" id="SM00849"/>
    </source>
</evidence>
<dbReference type="EMBL" id="BSPW01000024">
    <property type="protein sequence ID" value="GLT17676.1"/>
    <property type="molecule type" value="Genomic_DNA"/>
</dbReference>
<dbReference type="SUPFAM" id="SSF56281">
    <property type="entry name" value="Metallo-hydrolase/oxidoreductase"/>
    <property type="match status" value="1"/>
</dbReference>
<evidence type="ECO:0000256" key="1">
    <source>
        <dbReference type="ARBA" id="ARBA00005250"/>
    </source>
</evidence>
<dbReference type="InterPro" id="IPR050855">
    <property type="entry name" value="NDM-1-like"/>
</dbReference>
<dbReference type="PANTHER" id="PTHR42951:SF4">
    <property type="entry name" value="ACYL-COENZYME A THIOESTERASE MBLAC2"/>
    <property type="match status" value="1"/>
</dbReference>
<proteinExistence type="inferred from homology"/>
<dbReference type="InterPro" id="IPR036866">
    <property type="entry name" value="RibonucZ/Hydroxyglut_hydro"/>
</dbReference>
<comment type="caution">
    <text evidence="3">The sequence shown here is derived from an EMBL/GenBank/DDBJ whole genome shotgun (WGS) entry which is preliminary data.</text>
</comment>
<sequence length="277" mass="31733">MNIPITTPITIVSKNNGKIKVHTFISSYEENNIANATHIIESEHTLVVIDGQFLRPYAKSFRAYADSLGKPIERVYLSHRHPDHWFGLGDAFDDVEIYALPETIDFLKEHAEASREDHISKLGKELAPTKVVIPQNVVYPGLQVIDGIEYIIDRVIDTEIDFALTIKLPKHGVYIVQDLLYSGTHLYLTKYIDHWIDILQSMLCSDYDIFLPGHGFPADKKEVTENIKYLIAANNAIDNGLKDKEFKDFMLSRFSERECPAIFDIYIPRLFDGAREY</sequence>
<accession>A0ABQ6EX85</accession>
<dbReference type="RefSeq" id="WP_284191573.1">
    <property type="nucleotide sequence ID" value="NZ_BSPW01000024.1"/>
</dbReference>
<organism evidence="3 4">
    <name type="scientific">Vibrio zhanjiangensis</name>
    <dbReference type="NCBI Taxonomy" id="1046128"/>
    <lineage>
        <taxon>Bacteria</taxon>
        <taxon>Pseudomonadati</taxon>
        <taxon>Pseudomonadota</taxon>
        <taxon>Gammaproteobacteria</taxon>
        <taxon>Vibrionales</taxon>
        <taxon>Vibrionaceae</taxon>
        <taxon>Vibrio</taxon>
    </lineage>
</organism>
<dbReference type="Proteomes" id="UP001157138">
    <property type="component" value="Unassembled WGS sequence"/>
</dbReference>
<protein>
    <submittedName>
        <fullName evidence="3">MBL fold metallo-hydrolase</fullName>
    </submittedName>
</protein>
<evidence type="ECO:0000313" key="3">
    <source>
        <dbReference type="EMBL" id="GLT17676.1"/>
    </source>
</evidence>
<comment type="similarity">
    <text evidence="1">Belongs to the metallo-beta-lactamase superfamily. Class-B beta-lactamase family.</text>
</comment>
<gene>
    <name evidence="3" type="ORF">GCM10007938_14540</name>
</gene>